<proteinExistence type="predicted"/>
<dbReference type="RefSeq" id="WP_011405806.1">
    <property type="nucleotide sequence ID" value="NZ_CATZNA010000005.1"/>
</dbReference>
<dbReference type="GeneID" id="3855155"/>
<dbReference type="SUPFAM" id="SSF53067">
    <property type="entry name" value="Actin-like ATPase domain"/>
    <property type="match status" value="1"/>
</dbReference>
<dbReference type="Pfam" id="PF17651">
    <property type="entry name" value="Raco_middle"/>
    <property type="match status" value="1"/>
</dbReference>
<dbReference type="EMBL" id="NGJK01000012">
    <property type="protein sequence ID" value="RAP03672.1"/>
    <property type="molecule type" value="Genomic_DNA"/>
</dbReference>
<dbReference type="AlphaFoldDB" id="A0A328Q0A8"/>
<dbReference type="NCBIfam" id="TIGR04270">
    <property type="entry name" value="Rama_corrin_act"/>
    <property type="match status" value="1"/>
</dbReference>
<dbReference type="PROSITE" id="PS51379">
    <property type="entry name" value="4FE4S_FER_2"/>
    <property type="match status" value="1"/>
</dbReference>
<dbReference type="InterPro" id="IPR026339">
    <property type="entry name" value="RamA_corrin_act"/>
</dbReference>
<dbReference type="Pfam" id="PF14574">
    <property type="entry name" value="RACo_C_ter"/>
    <property type="match status" value="1"/>
</dbReference>
<dbReference type="InterPro" id="IPR027980">
    <property type="entry name" value="RACo_C"/>
</dbReference>
<dbReference type="PANTHER" id="PTHR42895">
    <property type="entry name" value="IRON-SULFUR CLUSTER-BINDING PROTEIN-RELATED"/>
    <property type="match status" value="1"/>
</dbReference>
<dbReference type="PANTHER" id="PTHR42895:SF2">
    <property type="entry name" value="IRON-SULFUR CLUSTER PROTEIN"/>
    <property type="match status" value="1"/>
</dbReference>
<evidence type="ECO:0000313" key="3">
    <source>
        <dbReference type="Proteomes" id="UP000248557"/>
    </source>
</evidence>
<evidence type="ECO:0000259" key="1">
    <source>
        <dbReference type="PROSITE" id="PS51379"/>
    </source>
</evidence>
<accession>A0A328Q0A8</accession>
<organism evidence="2 3">
    <name type="scientific">Methanosphaera stadtmanae</name>
    <dbReference type="NCBI Taxonomy" id="2317"/>
    <lineage>
        <taxon>Archaea</taxon>
        <taxon>Methanobacteriati</taxon>
        <taxon>Methanobacteriota</taxon>
        <taxon>Methanomada group</taxon>
        <taxon>Methanobacteria</taxon>
        <taxon>Methanobacteriales</taxon>
        <taxon>Methanobacteriaceae</taxon>
        <taxon>Methanosphaera</taxon>
    </lineage>
</organism>
<dbReference type="GO" id="GO:0016491">
    <property type="term" value="F:oxidoreductase activity"/>
    <property type="evidence" value="ECO:0007669"/>
    <property type="project" value="UniProtKB-ARBA"/>
</dbReference>
<feature type="domain" description="4Fe-4S ferredoxin-type" evidence="1">
    <location>
        <begin position="476"/>
        <end position="505"/>
    </location>
</feature>
<sequence>MVEEYAIAMDIGTSGVRAQAINVEDNSTISTTVTLRHPIPGANVMDHLHFAVNVGREQAHQLIMEAVNKVVDQLEVDKSKITRFAVCGNPIQLSLFQNIEIRDLAFWGTNAVERMKITPPKRNAQIIKPGDVDLDINPDADVYIPPAIKHEIGADALAMLVKSGVVDKEGIYLVSDFGTNAEIALVIDGEIFSCSAAAGPAMEGQAIECGMLASPGAICDVTAEGDQWRNMVLNSDLKVDACNLMDVTTGEIIEQQNPQTQARGITGTGVISAYSLGTEQGIISIPDIKTDDNKINLQDDVYLSEKDLTEIGKALGAFRAAHITLCVEAGIELDDIDAVYMAGASGFYVDPMKSLTVGQIPACSWDIYQIGNTSLSMARDIVENPDLLSELQEVADGMRGNHITLATSEIFEKIYGLELAVCEQNMPLWKYDEWLESYGYGNLPEVEDDPEIHRLFESDIPDIGVNGLSIIEEVGTKLESKVEGCISCQACANECPESALKIEDGVATIRSDYCNGSACLRCELVCPEKVFLYEKMFYIEGEDAKSL</sequence>
<dbReference type="Gene3D" id="3.30.420.480">
    <property type="entry name" value="Domain of unknown function (DUF4445)"/>
    <property type="match status" value="1"/>
</dbReference>
<dbReference type="SUPFAM" id="SSF54862">
    <property type="entry name" value="4Fe-4S ferredoxins"/>
    <property type="match status" value="1"/>
</dbReference>
<protein>
    <submittedName>
        <fullName evidence="2">4Fe-4S ferredoxin</fullName>
    </submittedName>
</protein>
<dbReference type="PROSITE" id="PS00198">
    <property type="entry name" value="4FE4S_FER_1"/>
    <property type="match status" value="1"/>
</dbReference>
<gene>
    <name evidence="2" type="ORF">CA615_00960</name>
</gene>
<comment type="caution">
    <text evidence="2">The sequence shown here is derived from an EMBL/GenBank/DDBJ whole genome shotgun (WGS) entry which is preliminary data.</text>
</comment>
<dbReference type="InterPro" id="IPR041414">
    <property type="entry name" value="Raco-like_middle"/>
</dbReference>
<dbReference type="InterPro" id="IPR042259">
    <property type="entry name" value="Raco-like_middle_sf"/>
</dbReference>
<dbReference type="InterPro" id="IPR052911">
    <property type="entry name" value="Corrinoid_activation_enz"/>
</dbReference>
<dbReference type="InterPro" id="IPR017900">
    <property type="entry name" value="4Fe4S_Fe_S_CS"/>
</dbReference>
<name>A0A328Q0A8_9EURY</name>
<dbReference type="OMA" id="IRTDLCD"/>
<dbReference type="Proteomes" id="UP000248557">
    <property type="component" value="Unassembled WGS sequence"/>
</dbReference>
<reference evidence="2 3" key="1">
    <citation type="submission" date="2017-05" db="EMBL/GenBank/DDBJ databases">
        <title>Host range expansion of the Methanosphaera genus to humans and monogastric animals involves recent and extensive reduction in genome content.</title>
        <authorList>
            <person name="Hoedt E.C."/>
            <person name="Volmer J.G."/>
            <person name="Parks D.H."/>
            <person name="Rosewarne C.P."/>
            <person name="Denman S.E."/>
            <person name="Mcsweeney C.S."/>
            <person name="O Cuiv P."/>
            <person name="Hugenholtz P."/>
            <person name="Tyson G.W."/>
            <person name="Morrison M."/>
        </authorList>
    </citation>
    <scope>NUCLEOTIDE SEQUENCE [LARGE SCALE GENOMIC DNA]</scope>
    <source>
        <strain evidence="2 3">PA5</strain>
    </source>
</reference>
<dbReference type="InterPro" id="IPR017896">
    <property type="entry name" value="4Fe4S_Fe-S-bd"/>
</dbReference>
<dbReference type="Gene3D" id="3.30.70.20">
    <property type="match status" value="1"/>
</dbReference>
<evidence type="ECO:0000313" key="2">
    <source>
        <dbReference type="EMBL" id="RAP03672.1"/>
    </source>
</evidence>
<dbReference type="InterPro" id="IPR043129">
    <property type="entry name" value="ATPase_NBD"/>
</dbReference>